<keyword evidence="2" id="KW-1185">Reference proteome</keyword>
<reference evidence="1" key="1">
    <citation type="journal article" date="2020" name="Stud. Mycol.">
        <title>101 Dothideomycetes genomes: a test case for predicting lifestyles and emergence of pathogens.</title>
        <authorList>
            <person name="Haridas S."/>
            <person name="Albert R."/>
            <person name="Binder M."/>
            <person name="Bloem J."/>
            <person name="Labutti K."/>
            <person name="Salamov A."/>
            <person name="Andreopoulos B."/>
            <person name="Baker S."/>
            <person name="Barry K."/>
            <person name="Bills G."/>
            <person name="Bluhm B."/>
            <person name="Cannon C."/>
            <person name="Castanera R."/>
            <person name="Culley D."/>
            <person name="Daum C."/>
            <person name="Ezra D."/>
            <person name="Gonzalez J."/>
            <person name="Henrissat B."/>
            <person name="Kuo A."/>
            <person name="Liang C."/>
            <person name="Lipzen A."/>
            <person name="Lutzoni F."/>
            <person name="Magnuson J."/>
            <person name="Mondo S."/>
            <person name="Nolan M."/>
            <person name="Ohm R."/>
            <person name="Pangilinan J."/>
            <person name="Park H.-J."/>
            <person name="Ramirez L."/>
            <person name="Alfaro M."/>
            <person name="Sun H."/>
            <person name="Tritt A."/>
            <person name="Yoshinaga Y."/>
            <person name="Zwiers L.-H."/>
            <person name="Turgeon B."/>
            <person name="Goodwin S."/>
            <person name="Spatafora J."/>
            <person name="Crous P."/>
            <person name="Grigoriev I."/>
        </authorList>
    </citation>
    <scope>NUCLEOTIDE SEQUENCE</scope>
    <source>
        <strain evidence="1">CBS 122367</strain>
    </source>
</reference>
<protein>
    <submittedName>
        <fullName evidence="1">Uncharacterized protein</fullName>
    </submittedName>
</protein>
<gene>
    <name evidence="1" type="ORF">K458DRAFT_119000</name>
</gene>
<name>A0A6G1ILV4_9PLEO</name>
<dbReference type="AlphaFoldDB" id="A0A6G1ILV4"/>
<evidence type="ECO:0000313" key="2">
    <source>
        <dbReference type="Proteomes" id="UP000799291"/>
    </source>
</evidence>
<organism evidence="1 2">
    <name type="scientific">Lentithecium fluviatile CBS 122367</name>
    <dbReference type="NCBI Taxonomy" id="1168545"/>
    <lineage>
        <taxon>Eukaryota</taxon>
        <taxon>Fungi</taxon>
        <taxon>Dikarya</taxon>
        <taxon>Ascomycota</taxon>
        <taxon>Pezizomycotina</taxon>
        <taxon>Dothideomycetes</taxon>
        <taxon>Pleosporomycetidae</taxon>
        <taxon>Pleosporales</taxon>
        <taxon>Massarineae</taxon>
        <taxon>Lentitheciaceae</taxon>
        <taxon>Lentithecium</taxon>
    </lineage>
</organism>
<sequence length="125" mass="13793">MASPVAFLPFPSSSSIPGLTSPWVLYPPIQSPDSPFTTPPPILLPLGPLHGLGITFWLRCIHTFFNVPRCTHVFKASFTVRATLVLLLLAAVQHFRYPRPSAAARFPPRSRRLGTVPLIPPKVPY</sequence>
<dbReference type="Proteomes" id="UP000799291">
    <property type="component" value="Unassembled WGS sequence"/>
</dbReference>
<dbReference type="EMBL" id="MU005605">
    <property type="protein sequence ID" value="KAF2679202.1"/>
    <property type="molecule type" value="Genomic_DNA"/>
</dbReference>
<proteinExistence type="predicted"/>
<evidence type="ECO:0000313" key="1">
    <source>
        <dbReference type="EMBL" id="KAF2679202.1"/>
    </source>
</evidence>
<accession>A0A6G1ILV4</accession>